<keyword evidence="1" id="KW-0812">Transmembrane</keyword>
<evidence type="ECO:0000256" key="1">
    <source>
        <dbReference type="SAM" id="Phobius"/>
    </source>
</evidence>
<name>A0A2N5H7D9_9BACI</name>
<protein>
    <submittedName>
        <fullName evidence="2">Uncharacterized protein</fullName>
    </submittedName>
</protein>
<evidence type="ECO:0000313" key="2">
    <source>
        <dbReference type="EMBL" id="PLS01432.1"/>
    </source>
</evidence>
<dbReference type="RefSeq" id="WP_101651555.1">
    <property type="nucleotide sequence ID" value="NZ_PGVE01000095.1"/>
</dbReference>
<dbReference type="EMBL" id="PGVE01000095">
    <property type="protein sequence ID" value="PLS01432.1"/>
    <property type="molecule type" value="Genomic_DNA"/>
</dbReference>
<organism evidence="2 3">
    <name type="scientific">Neobacillus cucumis</name>
    <dbReference type="NCBI Taxonomy" id="1740721"/>
    <lineage>
        <taxon>Bacteria</taxon>
        <taxon>Bacillati</taxon>
        <taxon>Bacillota</taxon>
        <taxon>Bacilli</taxon>
        <taxon>Bacillales</taxon>
        <taxon>Bacillaceae</taxon>
        <taxon>Neobacillus</taxon>
    </lineage>
</organism>
<feature type="transmembrane region" description="Helical" evidence="1">
    <location>
        <begin position="95"/>
        <end position="113"/>
    </location>
</feature>
<dbReference type="Proteomes" id="UP000234950">
    <property type="component" value="Unassembled WGS sequence"/>
</dbReference>
<keyword evidence="1" id="KW-0472">Membrane</keyword>
<reference evidence="2 3" key="1">
    <citation type="submission" date="2017-11" db="EMBL/GenBank/DDBJ databases">
        <title>Comparitive Functional Genomics of Dry Heat Resistant strains isolated from the Viking Spacecraft.</title>
        <authorList>
            <person name="Seuylemezian A."/>
            <person name="Cooper K."/>
            <person name="Vaishampayan P."/>
        </authorList>
    </citation>
    <scope>NUCLEOTIDE SEQUENCE [LARGE SCALE GENOMIC DNA]</scope>
    <source>
        <strain evidence="2 3">V32-6</strain>
    </source>
</reference>
<feature type="transmembrane region" description="Helical" evidence="1">
    <location>
        <begin position="64"/>
        <end position="83"/>
    </location>
</feature>
<feature type="transmembrane region" description="Helical" evidence="1">
    <location>
        <begin position="125"/>
        <end position="146"/>
    </location>
</feature>
<comment type="caution">
    <text evidence="2">The sequence shown here is derived from an EMBL/GenBank/DDBJ whole genome shotgun (WGS) entry which is preliminary data.</text>
</comment>
<dbReference type="AlphaFoldDB" id="A0A2N5H7D9"/>
<proteinExistence type="predicted"/>
<keyword evidence="3" id="KW-1185">Reference proteome</keyword>
<gene>
    <name evidence="2" type="ORF">CVD27_25035</name>
</gene>
<accession>A0A2N5H7D9</accession>
<dbReference type="OrthoDB" id="2864839at2"/>
<keyword evidence="1" id="KW-1133">Transmembrane helix</keyword>
<evidence type="ECO:0000313" key="3">
    <source>
        <dbReference type="Proteomes" id="UP000234950"/>
    </source>
</evidence>
<sequence>MAFAIYATISLFAVIYCTVRPKVLNTLELTMIFLVVMYLDSNIMDFVMLNLNGIVLAKATSARFTFYLSFIVLYPLIIACSIDHIRKIKAKLGKVLIVLAAVMAIVCLERGLTNLDVLTYRNWNWLYDFAQWLCIYLITCCLHSLFRKLVLKELTH</sequence>